<dbReference type="Proteomes" id="UP000885792">
    <property type="component" value="Unassembled WGS sequence"/>
</dbReference>
<dbReference type="InterPro" id="IPR014721">
    <property type="entry name" value="Ribsml_uS5_D2-typ_fold_subgr"/>
</dbReference>
<dbReference type="InterPro" id="IPR025158">
    <property type="entry name" value="Mg_chelat-rel_C"/>
</dbReference>
<keyword evidence="3" id="KW-0547">Nucleotide-binding</keyword>
<reference evidence="3" key="1">
    <citation type="journal article" date="2020" name="mSystems">
        <title>Genome- and Community-Level Interaction Insights into Carbon Utilization and Element Cycling Functions of Hydrothermarchaeota in Hydrothermal Sediment.</title>
        <authorList>
            <person name="Zhou Z."/>
            <person name="Liu Y."/>
            <person name="Xu W."/>
            <person name="Pan J."/>
            <person name="Luo Z.H."/>
            <person name="Li M."/>
        </authorList>
    </citation>
    <scope>NUCLEOTIDE SEQUENCE [LARGE SCALE GENOMIC DNA]</scope>
    <source>
        <strain evidence="3">HyVt-501</strain>
    </source>
</reference>
<dbReference type="InterPro" id="IPR020568">
    <property type="entry name" value="Ribosomal_Su5_D2-typ_SF"/>
</dbReference>
<dbReference type="Pfam" id="PF01078">
    <property type="entry name" value="Mg_chelatase"/>
    <property type="match status" value="1"/>
</dbReference>
<evidence type="ECO:0000259" key="1">
    <source>
        <dbReference type="Pfam" id="PF01078"/>
    </source>
</evidence>
<dbReference type="PANTHER" id="PTHR32039">
    <property type="entry name" value="MAGNESIUM-CHELATASE SUBUNIT CHLI"/>
    <property type="match status" value="1"/>
</dbReference>
<dbReference type="AlphaFoldDB" id="A0A7C5QHS1"/>
<dbReference type="NCBIfam" id="TIGR00368">
    <property type="entry name" value="YifB family Mg chelatase-like AAA ATPase"/>
    <property type="match status" value="1"/>
</dbReference>
<dbReference type="SUPFAM" id="SSF52540">
    <property type="entry name" value="P-loop containing nucleoside triphosphate hydrolases"/>
    <property type="match status" value="1"/>
</dbReference>
<dbReference type="InterPro" id="IPR045006">
    <property type="entry name" value="CHLI-like"/>
</dbReference>
<dbReference type="Pfam" id="PF13335">
    <property type="entry name" value="Mg_chelatase_C"/>
    <property type="match status" value="1"/>
</dbReference>
<accession>A0A7C5QHS1</accession>
<dbReference type="PANTHER" id="PTHR32039:SF7">
    <property type="entry name" value="COMPETENCE PROTEIN COMM"/>
    <property type="match status" value="1"/>
</dbReference>
<keyword evidence="3" id="KW-0067">ATP-binding</keyword>
<protein>
    <submittedName>
        <fullName evidence="3">ATP-binding protein</fullName>
    </submittedName>
</protein>
<sequence>MAFVKVRSGGIWGIEGYEVDVEVDLSPGIPSFNIVGLPDSAIKESKERVRSAIKNLGLGFPQKRITVNLAPSNVRKQGTLYDLPIAVGVLSLSGHVNPARVSEFVFLGEVSLDGKLNRIPGVLPIVASLKGRGYEKFILPSESALEGSVVREVEVYGFENLSDVVHFLNGQKEVPPVAADCEGMRGSSTDPTLDLGDVLGQSLAKKALEIAAAGAHNLSLIGAPGSGKSMLVRRIRTILPPLEFEEMIEVSKIYSVAGLLSEGLVTERPFRSPHHTASEVALIGGGSPPVPGEVSLAHRGILFLDELPEFSRRSLEVLRQPVEDGHVNISRAQGRVSLPAKFTLITAQNPCPCGNFGNPFRECTCTRNQIRAYNTKISQPIKDRIDLRVWVDPVKEEELTGRIKGESSEEIRERVLRAYRIQRERFRDSDTDLNGRMTNAQVESFCLGMMKPEAERLLREAVERFRLSGRGYFRTLKVARTIADLEEADFIGAEHVAQALQFRVEEHSE</sequence>
<organism evidence="3">
    <name type="scientific">Aquifex aeolicus</name>
    <dbReference type="NCBI Taxonomy" id="63363"/>
    <lineage>
        <taxon>Bacteria</taxon>
        <taxon>Pseudomonadati</taxon>
        <taxon>Aquificota</taxon>
        <taxon>Aquificia</taxon>
        <taxon>Aquificales</taxon>
        <taxon>Aquificaceae</taxon>
        <taxon>Aquifex</taxon>
    </lineage>
</organism>
<dbReference type="Gene3D" id="3.40.50.300">
    <property type="entry name" value="P-loop containing nucleotide triphosphate hydrolases"/>
    <property type="match status" value="1"/>
</dbReference>
<feature type="domain" description="Magnesium chelatase ChlI-like catalytic" evidence="1">
    <location>
        <begin position="194"/>
        <end position="398"/>
    </location>
</feature>
<dbReference type="Gene3D" id="3.30.230.10">
    <property type="match status" value="1"/>
</dbReference>
<evidence type="ECO:0000313" key="3">
    <source>
        <dbReference type="EMBL" id="HHJ63822.1"/>
    </source>
</evidence>
<proteinExistence type="predicted"/>
<dbReference type="EMBL" id="DRNB01000106">
    <property type="protein sequence ID" value="HHJ63822.1"/>
    <property type="molecule type" value="Genomic_DNA"/>
</dbReference>
<name>A0A7C5QHS1_AQUAO</name>
<evidence type="ECO:0000259" key="2">
    <source>
        <dbReference type="Pfam" id="PF13335"/>
    </source>
</evidence>
<feature type="domain" description="Mg chelatase-related protein C-terminal" evidence="2">
    <location>
        <begin position="405"/>
        <end position="503"/>
    </location>
</feature>
<gene>
    <name evidence="3" type="ORF">ENJ61_02845</name>
</gene>
<dbReference type="GO" id="GO:0005524">
    <property type="term" value="F:ATP binding"/>
    <property type="evidence" value="ECO:0007669"/>
    <property type="project" value="UniProtKB-KW"/>
</dbReference>
<dbReference type="InterPro" id="IPR027417">
    <property type="entry name" value="P-loop_NTPase"/>
</dbReference>
<dbReference type="InterPro" id="IPR004482">
    <property type="entry name" value="Mg_chelat-rel"/>
</dbReference>
<dbReference type="InterPro" id="IPR000523">
    <property type="entry name" value="Mg_chelatse_chII-like_cat_dom"/>
</dbReference>
<dbReference type="SUPFAM" id="SSF54211">
    <property type="entry name" value="Ribosomal protein S5 domain 2-like"/>
    <property type="match status" value="1"/>
</dbReference>
<comment type="caution">
    <text evidence="3">The sequence shown here is derived from an EMBL/GenBank/DDBJ whole genome shotgun (WGS) entry which is preliminary data.</text>
</comment>
<dbReference type="Pfam" id="PF13541">
    <property type="entry name" value="ChlI"/>
    <property type="match status" value="1"/>
</dbReference>